<feature type="compositionally biased region" description="Basic and acidic residues" evidence="1">
    <location>
        <begin position="41"/>
        <end position="50"/>
    </location>
</feature>
<comment type="caution">
    <text evidence="2">The sequence shown here is derived from an EMBL/GenBank/DDBJ whole genome shotgun (WGS) entry which is preliminary data.</text>
</comment>
<name>R4Z143_9ACTN</name>
<sequence length="135" mass="13596">MLGAPDASGTSVSSWSQLESQNAGFASPVSDEVGPPAAWKRWPDDGDGCERGASVMVDDQASDGPDASSGHGAPGEMPEDVVAAARAGAAQSVSPPGLAEQVGVASKRLPGLVGVREDVFGDVGRSTQGWCCSLR</sequence>
<organism evidence="2 3">
    <name type="scientific">Candidatus Neomicrothrix parvicella RN1</name>
    <dbReference type="NCBI Taxonomy" id="1229780"/>
    <lineage>
        <taxon>Bacteria</taxon>
        <taxon>Bacillati</taxon>
        <taxon>Actinomycetota</taxon>
        <taxon>Acidimicrobiia</taxon>
        <taxon>Acidimicrobiales</taxon>
        <taxon>Microthrixaceae</taxon>
        <taxon>Candidatus Neomicrothrix</taxon>
    </lineage>
</organism>
<reference evidence="2 3" key="1">
    <citation type="journal article" date="2013" name="ISME J.">
        <title>Metabolic model for the filamentous 'Candidatus Microthrix parvicella' based on genomic and metagenomic analyses.</title>
        <authorList>
            <person name="Jon McIlroy S."/>
            <person name="Kristiansen R."/>
            <person name="Albertsen M."/>
            <person name="Michael Karst S."/>
            <person name="Rossetti S."/>
            <person name="Lund Nielsen J."/>
            <person name="Tandoi V."/>
            <person name="James Seviour R."/>
            <person name="Nielsen P.H."/>
        </authorList>
    </citation>
    <scope>NUCLEOTIDE SEQUENCE [LARGE SCALE GENOMIC DNA]</scope>
    <source>
        <strain evidence="2 3">RN1</strain>
    </source>
</reference>
<evidence type="ECO:0000256" key="1">
    <source>
        <dbReference type="SAM" id="MobiDB-lite"/>
    </source>
</evidence>
<dbReference type="HOGENOM" id="CLU_1881951_0_0_11"/>
<keyword evidence="3" id="KW-1185">Reference proteome</keyword>
<proteinExistence type="predicted"/>
<protein>
    <submittedName>
        <fullName evidence="2">Uncharacterized protein</fullName>
    </submittedName>
</protein>
<evidence type="ECO:0000313" key="3">
    <source>
        <dbReference type="Proteomes" id="UP000018291"/>
    </source>
</evidence>
<feature type="region of interest" description="Disordered" evidence="1">
    <location>
        <begin position="1"/>
        <end position="80"/>
    </location>
</feature>
<dbReference type="Proteomes" id="UP000018291">
    <property type="component" value="Unassembled WGS sequence"/>
</dbReference>
<gene>
    <name evidence="2" type="ORF">BN381_390012</name>
</gene>
<dbReference type="EMBL" id="CANL01000033">
    <property type="protein sequence ID" value="CCM64375.1"/>
    <property type="molecule type" value="Genomic_DNA"/>
</dbReference>
<dbReference type="STRING" id="1229780.BN381_390012"/>
<accession>R4Z143</accession>
<evidence type="ECO:0000313" key="2">
    <source>
        <dbReference type="EMBL" id="CCM64375.1"/>
    </source>
</evidence>
<feature type="compositionally biased region" description="Polar residues" evidence="1">
    <location>
        <begin position="8"/>
        <end position="24"/>
    </location>
</feature>
<dbReference type="AlphaFoldDB" id="R4Z143"/>